<accession>A0A8H3L375</accession>
<reference evidence="1" key="1">
    <citation type="submission" date="2019-10" db="EMBL/GenBank/DDBJ databases">
        <title>Conservation and host-specific expression of non-tandemly repeated heterogenous ribosome RNA gene in arbuscular mycorrhizal fungi.</title>
        <authorList>
            <person name="Maeda T."/>
            <person name="Kobayashi Y."/>
            <person name="Nakagawa T."/>
            <person name="Ezawa T."/>
            <person name="Yamaguchi K."/>
            <person name="Bino T."/>
            <person name="Nishimoto Y."/>
            <person name="Shigenobu S."/>
            <person name="Kawaguchi M."/>
        </authorList>
    </citation>
    <scope>NUCLEOTIDE SEQUENCE</scope>
    <source>
        <strain evidence="1">HR1</strain>
    </source>
</reference>
<organism evidence="1 2">
    <name type="scientific">Rhizophagus clarus</name>
    <dbReference type="NCBI Taxonomy" id="94130"/>
    <lineage>
        <taxon>Eukaryota</taxon>
        <taxon>Fungi</taxon>
        <taxon>Fungi incertae sedis</taxon>
        <taxon>Mucoromycota</taxon>
        <taxon>Glomeromycotina</taxon>
        <taxon>Glomeromycetes</taxon>
        <taxon>Glomerales</taxon>
        <taxon>Glomeraceae</taxon>
        <taxon>Rhizophagus</taxon>
    </lineage>
</organism>
<sequence>MCVENEFLVSSTNNIGLLYVVNSEIRVCSCHVGMSSASCYIVKEKSFYVSLHAQPQQSHAEMGTNNALITNNTYINEGSKESSEKDEEIDMSKVVSFLEVVKLDY</sequence>
<evidence type="ECO:0000313" key="1">
    <source>
        <dbReference type="EMBL" id="GES78001.1"/>
    </source>
</evidence>
<dbReference type="EMBL" id="BLAL01000034">
    <property type="protein sequence ID" value="GES78001.1"/>
    <property type="molecule type" value="Genomic_DNA"/>
</dbReference>
<dbReference type="Proteomes" id="UP000615446">
    <property type="component" value="Unassembled WGS sequence"/>
</dbReference>
<comment type="caution">
    <text evidence="1">The sequence shown here is derived from an EMBL/GenBank/DDBJ whole genome shotgun (WGS) entry which is preliminary data.</text>
</comment>
<protein>
    <submittedName>
        <fullName evidence="1">Uncharacterized protein</fullName>
    </submittedName>
</protein>
<name>A0A8H3L375_9GLOM</name>
<evidence type="ECO:0000313" key="2">
    <source>
        <dbReference type="Proteomes" id="UP000615446"/>
    </source>
</evidence>
<proteinExistence type="predicted"/>
<dbReference type="AlphaFoldDB" id="A0A8H3L375"/>
<gene>
    <name evidence="1" type="ORF">RCL2_000532400</name>
</gene>